<dbReference type="GeneID" id="36576668"/>
<dbReference type="STRING" id="857342.A0A2T3BAN3"/>
<dbReference type="PANTHER" id="PTHR42973">
    <property type="entry name" value="BINDING OXIDOREDUCTASE, PUTATIVE (AFU_ORTHOLOGUE AFUA_1G17690)-RELATED"/>
    <property type="match status" value="1"/>
</dbReference>
<proteinExistence type="inferred from homology"/>
<evidence type="ECO:0000256" key="3">
    <source>
        <dbReference type="ARBA" id="ARBA00022827"/>
    </source>
</evidence>
<reference evidence="7 8" key="1">
    <citation type="journal article" date="2018" name="New Phytol.">
        <title>Comparative genomics and transcriptomics depict ericoid mycorrhizal fungi as versatile saprotrophs and plant mutualists.</title>
        <authorList>
            <person name="Martino E."/>
            <person name="Morin E."/>
            <person name="Grelet G.A."/>
            <person name="Kuo A."/>
            <person name="Kohler A."/>
            <person name="Daghino S."/>
            <person name="Barry K.W."/>
            <person name="Cichocki N."/>
            <person name="Clum A."/>
            <person name="Dockter R.B."/>
            <person name="Hainaut M."/>
            <person name="Kuo R.C."/>
            <person name="LaButti K."/>
            <person name="Lindahl B.D."/>
            <person name="Lindquist E.A."/>
            <person name="Lipzen A."/>
            <person name="Khouja H.R."/>
            <person name="Magnuson J."/>
            <person name="Murat C."/>
            <person name="Ohm R.A."/>
            <person name="Singer S.W."/>
            <person name="Spatafora J.W."/>
            <person name="Wang M."/>
            <person name="Veneault-Fourrey C."/>
            <person name="Henrissat B."/>
            <person name="Grigoriev I.V."/>
            <person name="Martin F.M."/>
            <person name="Perotto S."/>
        </authorList>
    </citation>
    <scope>NUCLEOTIDE SEQUENCE [LARGE SCALE GENOMIC DNA]</scope>
    <source>
        <strain evidence="7 8">ATCC 22711</strain>
    </source>
</reference>
<dbReference type="PROSITE" id="PS51387">
    <property type="entry name" value="FAD_PCMH"/>
    <property type="match status" value="1"/>
</dbReference>
<evidence type="ECO:0000256" key="1">
    <source>
        <dbReference type="ARBA" id="ARBA00005466"/>
    </source>
</evidence>
<evidence type="ECO:0000259" key="6">
    <source>
        <dbReference type="PROSITE" id="PS51387"/>
    </source>
</evidence>
<gene>
    <name evidence="7" type="ORF">M430DRAFT_56143</name>
</gene>
<organism evidence="7 8">
    <name type="scientific">Amorphotheca resinae ATCC 22711</name>
    <dbReference type="NCBI Taxonomy" id="857342"/>
    <lineage>
        <taxon>Eukaryota</taxon>
        <taxon>Fungi</taxon>
        <taxon>Dikarya</taxon>
        <taxon>Ascomycota</taxon>
        <taxon>Pezizomycotina</taxon>
        <taxon>Leotiomycetes</taxon>
        <taxon>Helotiales</taxon>
        <taxon>Amorphothecaceae</taxon>
        <taxon>Amorphotheca</taxon>
    </lineage>
</organism>
<dbReference type="RefSeq" id="XP_024723975.1">
    <property type="nucleotide sequence ID" value="XM_024868587.1"/>
</dbReference>
<dbReference type="Pfam" id="PF01565">
    <property type="entry name" value="FAD_binding_4"/>
    <property type="match status" value="1"/>
</dbReference>
<dbReference type="SUPFAM" id="SSF56176">
    <property type="entry name" value="FAD-binding/transporter-associated domain-like"/>
    <property type="match status" value="1"/>
</dbReference>
<dbReference type="PANTHER" id="PTHR42973:SF22">
    <property type="entry name" value="FAD-BINDING PCMH-TYPE DOMAIN-CONTAINING PROTEIN-RELATED"/>
    <property type="match status" value="1"/>
</dbReference>
<accession>A0A2T3BAN3</accession>
<dbReference type="InterPro" id="IPR050416">
    <property type="entry name" value="FAD-linked_Oxidoreductase"/>
</dbReference>
<dbReference type="Proteomes" id="UP000241818">
    <property type="component" value="Unassembled WGS sequence"/>
</dbReference>
<dbReference type="GO" id="GO:0016491">
    <property type="term" value="F:oxidoreductase activity"/>
    <property type="evidence" value="ECO:0007669"/>
    <property type="project" value="UniProtKB-KW"/>
</dbReference>
<keyword evidence="8" id="KW-1185">Reference proteome</keyword>
<keyword evidence="2" id="KW-0285">Flavoprotein</keyword>
<evidence type="ECO:0000313" key="8">
    <source>
        <dbReference type="Proteomes" id="UP000241818"/>
    </source>
</evidence>
<dbReference type="InParanoid" id="A0A2T3BAN3"/>
<comment type="similarity">
    <text evidence="1">Belongs to the oxygen-dependent FAD-linked oxidoreductase family.</text>
</comment>
<dbReference type="EMBL" id="KZ679007">
    <property type="protein sequence ID" value="PSS25376.1"/>
    <property type="molecule type" value="Genomic_DNA"/>
</dbReference>
<dbReference type="InterPro" id="IPR016166">
    <property type="entry name" value="FAD-bd_PCMH"/>
</dbReference>
<sequence>MVAINLNLCCWALSAVMPRLVSYPDSTVYSTSLQSYWSQQEVHVTPSCVVSPTTAPEVSLAVKTLTTLGFCKFAVRSGGHTPFAGSANMATGVTIDLAALNQITLSADKSLVTIGPGQRWGNVYAELEPLGLAVAGGRSSSIGVGGLTLGGGTFYFAPREGFTCDNVESFEVVLADGSIVTADAVENSDLFVALKGGSNNFGIVTQITYRTFALGPIWAGNIIYPVSTVAQNIQAFSDFISAPNFDQNASMMQTFGYTAGFGGAIVNAPVYAAPVVNPPAFQNFTAIQPQMENTMAITTLSNTSIALDASSPGGFYQILASITIENDVQTLQTVFDLWNTSCADIANVSGIVWTITTQPINNAVLSKTTGLGNSLGLPTSAPSGSFIIVELAATWSQANDSTLVTTSANELIGDITAAAKALGTWNRYIDLNHATTGQDPISSYGPTVKAKLLAVSKKYDRHGVFQKLVTGGFKLR</sequence>
<protein>
    <recommendedName>
        <fullName evidence="6">FAD-binding PCMH-type domain-containing protein</fullName>
    </recommendedName>
</protein>
<evidence type="ECO:0000313" key="7">
    <source>
        <dbReference type="EMBL" id="PSS25376.1"/>
    </source>
</evidence>
<dbReference type="InterPro" id="IPR036318">
    <property type="entry name" value="FAD-bd_PCMH-like_sf"/>
</dbReference>
<dbReference type="OrthoDB" id="2151789at2759"/>
<keyword evidence="4" id="KW-0560">Oxidoreductase</keyword>
<dbReference type="InterPro" id="IPR016169">
    <property type="entry name" value="FAD-bd_PCMH_sub2"/>
</dbReference>
<evidence type="ECO:0000256" key="5">
    <source>
        <dbReference type="SAM" id="SignalP"/>
    </source>
</evidence>
<dbReference type="AlphaFoldDB" id="A0A2T3BAN3"/>
<keyword evidence="5" id="KW-0732">Signal</keyword>
<dbReference type="Gene3D" id="3.30.465.10">
    <property type="match status" value="1"/>
</dbReference>
<dbReference type="GO" id="GO:0071949">
    <property type="term" value="F:FAD binding"/>
    <property type="evidence" value="ECO:0007669"/>
    <property type="project" value="InterPro"/>
</dbReference>
<dbReference type="InterPro" id="IPR006094">
    <property type="entry name" value="Oxid_FAD_bind_N"/>
</dbReference>
<name>A0A2T3BAN3_AMORE</name>
<evidence type="ECO:0000256" key="4">
    <source>
        <dbReference type="ARBA" id="ARBA00023002"/>
    </source>
</evidence>
<evidence type="ECO:0000256" key="2">
    <source>
        <dbReference type="ARBA" id="ARBA00022630"/>
    </source>
</evidence>
<feature type="chain" id="PRO_5015674905" description="FAD-binding PCMH-type domain-containing protein" evidence="5">
    <location>
        <begin position="23"/>
        <end position="476"/>
    </location>
</feature>
<keyword evidence="3" id="KW-0274">FAD</keyword>
<feature type="domain" description="FAD-binding PCMH-type" evidence="6">
    <location>
        <begin position="42"/>
        <end position="214"/>
    </location>
</feature>
<feature type="signal peptide" evidence="5">
    <location>
        <begin position="1"/>
        <end position="22"/>
    </location>
</feature>